<dbReference type="Proteomes" id="UP000480178">
    <property type="component" value="Chromosome"/>
</dbReference>
<evidence type="ECO:0000313" key="2">
    <source>
        <dbReference type="Proteomes" id="UP000480178"/>
    </source>
</evidence>
<proteinExistence type="predicted"/>
<dbReference type="EMBL" id="CP048222">
    <property type="protein sequence ID" value="QHT67107.1"/>
    <property type="molecule type" value="Genomic_DNA"/>
</dbReference>
<protein>
    <submittedName>
        <fullName evidence="1">Uncharacterized protein</fullName>
    </submittedName>
</protein>
<name>A0A6C0GGM1_9BACT</name>
<reference evidence="1 2" key="1">
    <citation type="submission" date="2020-01" db="EMBL/GenBank/DDBJ databases">
        <authorList>
            <person name="Kim M.K."/>
        </authorList>
    </citation>
    <scope>NUCLEOTIDE SEQUENCE [LARGE SCALE GENOMIC DNA]</scope>
    <source>
        <strain evidence="1 2">172606-1</strain>
    </source>
</reference>
<sequence>MDKEIREFLDYLKRKDNKQKAYFGIFQYGGGLDESFIKANKEGILQFLQDLTQAYITIEEKVEAKQSRKIYTI</sequence>
<gene>
    <name evidence="1" type="ORF">GXP67_10820</name>
</gene>
<dbReference type="KEGG" id="rhoz:GXP67_10820"/>
<dbReference type="AlphaFoldDB" id="A0A6C0GGM1"/>
<organism evidence="1 2">
    <name type="scientific">Rhodocytophaga rosea</name>
    <dbReference type="NCBI Taxonomy" id="2704465"/>
    <lineage>
        <taxon>Bacteria</taxon>
        <taxon>Pseudomonadati</taxon>
        <taxon>Bacteroidota</taxon>
        <taxon>Cytophagia</taxon>
        <taxon>Cytophagales</taxon>
        <taxon>Rhodocytophagaceae</taxon>
        <taxon>Rhodocytophaga</taxon>
    </lineage>
</organism>
<evidence type="ECO:0000313" key="1">
    <source>
        <dbReference type="EMBL" id="QHT67107.1"/>
    </source>
</evidence>
<keyword evidence="2" id="KW-1185">Reference proteome</keyword>
<dbReference type="RefSeq" id="WP_162443150.1">
    <property type="nucleotide sequence ID" value="NZ_CP048222.1"/>
</dbReference>
<accession>A0A6C0GGM1</accession>